<feature type="region of interest" description="Disordered" evidence="1">
    <location>
        <begin position="1"/>
        <end position="41"/>
    </location>
</feature>
<sequence length="61" mass="6575">MFGAERRDHGIVTPGPSAATPSVVLGRPRRPSPRRSVSIDGVRAFADHGGFIQLPDIRKDP</sequence>
<dbReference type="EMBL" id="JEMA01000237">
    <property type="protein sequence ID" value="KYF72776.1"/>
    <property type="molecule type" value="Genomic_DNA"/>
</dbReference>
<dbReference type="AlphaFoldDB" id="A0A150QYI6"/>
<evidence type="ECO:0000256" key="1">
    <source>
        <dbReference type="SAM" id="MobiDB-lite"/>
    </source>
</evidence>
<organism evidence="2 3">
    <name type="scientific">Sorangium cellulosum</name>
    <name type="common">Polyangium cellulosum</name>
    <dbReference type="NCBI Taxonomy" id="56"/>
    <lineage>
        <taxon>Bacteria</taxon>
        <taxon>Pseudomonadati</taxon>
        <taxon>Myxococcota</taxon>
        <taxon>Polyangia</taxon>
        <taxon>Polyangiales</taxon>
        <taxon>Polyangiaceae</taxon>
        <taxon>Sorangium</taxon>
    </lineage>
</organism>
<protein>
    <submittedName>
        <fullName evidence="2">Uncharacterized protein</fullName>
    </submittedName>
</protein>
<comment type="caution">
    <text evidence="2">The sequence shown here is derived from an EMBL/GenBank/DDBJ whole genome shotgun (WGS) entry which is preliminary data.</text>
</comment>
<accession>A0A150QYI6</accession>
<proteinExistence type="predicted"/>
<dbReference type="Proteomes" id="UP000075260">
    <property type="component" value="Unassembled WGS sequence"/>
</dbReference>
<reference evidence="2 3" key="1">
    <citation type="submission" date="2014-02" db="EMBL/GenBank/DDBJ databases">
        <title>The small core and large imbalanced accessory genome model reveals a collaborative survival strategy of Sorangium cellulosum strains in nature.</title>
        <authorList>
            <person name="Han K."/>
            <person name="Peng R."/>
            <person name="Blom J."/>
            <person name="Li Y.-Z."/>
        </authorList>
    </citation>
    <scope>NUCLEOTIDE SEQUENCE [LARGE SCALE GENOMIC DNA]</scope>
    <source>
        <strain evidence="2 3">So0008-312</strain>
    </source>
</reference>
<name>A0A150QYI6_SORCE</name>
<feature type="compositionally biased region" description="Basic and acidic residues" evidence="1">
    <location>
        <begin position="1"/>
        <end position="10"/>
    </location>
</feature>
<evidence type="ECO:0000313" key="3">
    <source>
        <dbReference type="Proteomes" id="UP000075260"/>
    </source>
</evidence>
<evidence type="ECO:0000313" key="2">
    <source>
        <dbReference type="EMBL" id="KYF72776.1"/>
    </source>
</evidence>
<gene>
    <name evidence="2" type="ORF">BE15_02700</name>
</gene>